<evidence type="ECO:0000313" key="1">
    <source>
        <dbReference type="EMBL" id="CAH8374569.1"/>
    </source>
</evidence>
<accession>A0ABC8L951</accession>
<name>A0ABC8L951_ERUVS</name>
<dbReference type="Proteomes" id="UP001642260">
    <property type="component" value="Unassembled WGS sequence"/>
</dbReference>
<dbReference type="EMBL" id="CAKOAT010450709">
    <property type="protein sequence ID" value="CAH8374569.1"/>
    <property type="molecule type" value="Genomic_DNA"/>
</dbReference>
<protein>
    <submittedName>
        <fullName evidence="1">Uncharacterized protein</fullName>
    </submittedName>
</protein>
<organism evidence="1 2">
    <name type="scientific">Eruca vesicaria subsp. sativa</name>
    <name type="common">Garden rocket</name>
    <name type="synonym">Eruca sativa</name>
    <dbReference type="NCBI Taxonomy" id="29727"/>
    <lineage>
        <taxon>Eukaryota</taxon>
        <taxon>Viridiplantae</taxon>
        <taxon>Streptophyta</taxon>
        <taxon>Embryophyta</taxon>
        <taxon>Tracheophyta</taxon>
        <taxon>Spermatophyta</taxon>
        <taxon>Magnoliopsida</taxon>
        <taxon>eudicotyledons</taxon>
        <taxon>Gunneridae</taxon>
        <taxon>Pentapetalae</taxon>
        <taxon>rosids</taxon>
        <taxon>malvids</taxon>
        <taxon>Brassicales</taxon>
        <taxon>Brassicaceae</taxon>
        <taxon>Brassiceae</taxon>
        <taxon>Eruca</taxon>
    </lineage>
</organism>
<proteinExistence type="predicted"/>
<reference evidence="1 2" key="1">
    <citation type="submission" date="2022-03" db="EMBL/GenBank/DDBJ databases">
        <authorList>
            <person name="Macdonald S."/>
            <person name="Ahmed S."/>
            <person name="Newling K."/>
        </authorList>
    </citation>
    <scope>NUCLEOTIDE SEQUENCE [LARGE SCALE GENOMIC DNA]</scope>
</reference>
<comment type="caution">
    <text evidence="1">The sequence shown here is derived from an EMBL/GenBank/DDBJ whole genome shotgun (WGS) entry which is preliminary data.</text>
</comment>
<keyword evidence="2" id="KW-1185">Reference proteome</keyword>
<gene>
    <name evidence="1" type="ORF">ERUC_LOCUS32051</name>
</gene>
<sequence length="86" mass="9666">MKSGELYKSGELLAYTPALPMPPPPDKEVVVVVDETHKQADDDKRDSYDEKELPAVSWKTPTTSYRSTRNSNSAVLLFPNVKIQFP</sequence>
<dbReference type="AlphaFoldDB" id="A0ABC8L951"/>
<evidence type="ECO:0000313" key="2">
    <source>
        <dbReference type="Proteomes" id="UP001642260"/>
    </source>
</evidence>